<dbReference type="VEuPathDB" id="FungiDB:CHGG_02665"/>
<evidence type="ECO:0000313" key="4">
    <source>
        <dbReference type="Proteomes" id="UP000001056"/>
    </source>
</evidence>
<dbReference type="AlphaFoldDB" id="Q2HAT9"/>
<organism evidence="3 4">
    <name type="scientific">Chaetomium globosum (strain ATCC 6205 / CBS 148.51 / DSM 1962 / NBRC 6347 / NRRL 1970)</name>
    <name type="common">Soil fungus</name>
    <dbReference type="NCBI Taxonomy" id="306901"/>
    <lineage>
        <taxon>Eukaryota</taxon>
        <taxon>Fungi</taxon>
        <taxon>Dikarya</taxon>
        <taxon>Ascomycota</taxon>
        <taxon>Pezizomycotina</taxon>
        <taxon>Sordariomycetes</taxon>
        <taxon>Sordariomycetidae</taxon>
        <taxon>Sordariales</taxon>
        <taxon>Chaetomiaceae</taxon>
        <taxon>Chaetomium</taxon>
    </lineage>
</organism>
<dbReference type="InParanoid" id="Q2HAT9"/>
<keyword evidence="2" id="KW-0732">Signal</keyword>
<proteinExistence type="predicted"/>
<evidence type="ECO:0000313" key="3">
    <source>
        <dbReference type="EMBL" id="EAQ90730.1"/>
    </source>
</evidence>
<dbReference type="OrthoDB" id="2112446at2759"/>
<feature type="signal peptide" evidence="2">
    <location>
        <begin position="1"/>
        <end position="19"/>
    </location>
</feature>
<keyword evidence="4" id="KW-1185">Reference proteome</keyword>
<sequence length="74" mass="7898">MKGFFFALSVACGIVRAAADPLADFEITPDPGMPSLESVGLSKESCTRCRSRRLPTPGHTSKLAPSLGSNARRY</sequence>
<feature type="region of interest" description="Disordered" evidence="1">
    <location>
        <begin position="50"/>
        <end position="74"/>
    </location>
</feature>
<evidence type="ECO:0000256" key="1">
    <source>
        <dbReference type="SAM" id="MobiDB-lite"/>
    </source>
</evidence>
<reference evidence="4" key="1">
    <citation type="journal article" date="2015" name="Genome Announc.">
        <title>Draft genome sequence of the cellulolytic fungus Chaetomium globosum.</title>
        <authorList>
            <person name="Cuomo C.A."/>
            <person name="Untereiner W.A."/>
            <person name="Ma L.-J."/>
            <person name="Grabherr M."/>
            <person name="Birren B.W."/>
        </authorList>
    </citation>
    <scope>NUCLEOTIDE SEQUENCE [LARGE SCALE GENOMIC DNA]</scope>
    <source>
        <strain evidence="4">ATCC 6205 / CBS 148.51 / DSM 1962 / NBRC 6347 / NRRL 1970</strain>
    </source>
</reference>
<dbReference type="Proteomes" id="UP000001056">
    <property type="component" value="Unassembled WGS sequence"/>
</dbReference>
<feature type="chain" id="PRO_5004209098" evidence="2">
    <location>
        <begin position="20"/>
        <end position="74"/>
    </location>
</feature>
<dbReference type="RefSeq" id="XP_001229181.1">
    <property type="nucleotide sequence ID" value="XM_001229180.1"/>
</dbReference>
<evidence type="ECO:0000256" key="2">
    <source>
        <dbReference type="SAM" id="SignalP"/>
    </source>
</evidence>
<dbReference type="EMBL" id="CH408030">
    <property type="protein sequence ID" value="EAQ90730.1"/>
    <property type="molecule type" value="Genomic_DNA"/>
</dbReference>
<name>Q2HAT9_CHAGB</name>
<dbReference type="HOGENOM" id="CLU_2687598_0_0_1"/>
<dbReference type="GeneID" id="4389196"/>
<accession>Q2HAT9</accession>
<protein>
    <submittedName>
        <fullName evidence="3">Uncharacterized protein</fullName>
    </submittedName>
</protein>
<gene>
    <name evidence="3" type="ORF">CHGG_02665</name>
</gene>